<dbReference type="CDD" id="cd13578">
    <property type="entry name" value="PBP2_Bug27"/>
    <property type="match status" value="1"/>
</dbReference>
<dbReference type="PIRSF" id="PIRSF017082">
    <property type="entry name" value="YflP"/>
    <property type="match status" value="1"/>
</dbReference>
<dbReference type="PANTHER" id="PTHR42928">
    <property type="entry name" value="TRICARBOXYLATE-BINDING PROTEIN"/>
    <property type="match status" value="1"/>
</dbReference>
<dbReference type="eggNOG" id="COG3181">
    <property type="taxonomic scope" value="Bacteria"/>
</dbReference>
<dbReference type="Gene3D" id="3.40.190.10">
    <property type="entry name" value="Periplasmic binding protein-like II"/>
    <property type="match status" value="1"/>
</dbReference>
<reference evidence="3" key="1">
    <citation type="journal article" date="2010" name="PLoS ONE">
        <title>The complete genome sequence of Cupriavidus metallidurans strain CH34, a master survivalist in harsh and anthropogenic environments.</title>
        <authorList>
            <person name="Janssen P.J."/>
            <person name="Van Houdt R."/>
            <person name="Moors H."/>
            <person name="Monsieurs P."/>
            <person name="Morin N."/>
            <person name="Michaux A."/>
            <person name="Benotmane M.A."/>
            <person name="Leys N."/>
            <person name="Vallaeys T."/>
            <person name="Lapidus A."/>
            <person name="Monchy S."/>
            <person name="Medigue C."/>
            <person name="Taghavi S."/>
            <person name="McCorkle S."/>
            <person name="Dunn J."/>
            <person name="van der Lelie D."/>
            <person name="Mergeay M."/>
        </authorList>
    </citation>
    <scope>NUCLEOTIDE SEQUENCE [LARGE SCALE GENOMIC DNA]</scope>
    <source>
        <strain evidence="3">ATCC 43123 / DSM 2839 / NBRC 102507 / CH34</strain>
    </source>
</reference>
<dbReference type="AlphaFoldDB" id="Q1LAS3"/>
<keyword evidence="2" id="KW-0614">Plasmid</keyword>
<proteinExistence type="inferred from homology"/>
<keyword evidence="2" id="KW-0675">Receptor</keyword>
<accession>Q1LAS3</accession>
<geneLocation type="plasmid" evidence="2 3">
    <name>megaplasmid</name>
</geneLocation>
<evidence type="ECO:0000313" key="3">
    <source>
        <dbReference type="Proteomes" id="UP000002429"/>
    </source>
</evidence>
<evidence type="ECO:0000256" key="1">
    <source>
        <dbReference type="ARBA" id="ARBA00006987"/>
    </source>
</evidence>
<sequence>MRPQRRTSRARGAHSKHKKLYRRQHIMPQWHRRAALAALTSLVACTFTLTTTPAFAQKEFPSKPIMLVVTYPPGGPTDAMARTLAAALKNSLGQPVVVENRAGAGGNIGAEVVARAEPDGYTLMFGTSAPLAINVSLYRKINYDPVKSFAPVIQIGQLPNALVVNPSVPAKNVQELIAYSKAHPGKLSYASSGNGASSHLAGVLFNNLAGTDFQHVPYKGTGPALNDLLGGQVSMTFTDVLTALPFIKSGKVRALGVTTKGRSQALPDVPTVAEQGVAGFDVSVFFGVVAPAGTPPEVIRKLNHAFADALAQPDVRKTLLAQGLEFAPATTPEQLGGFVKSEVGKWRSVVQKSGAQLD</sequence>
<comment type="similarity">
    <text evidence="1">Belongs to the UPF0065 (bug) family.</text>
</comment>
<dbReference type="HOGENOM" id="CLU_045683_0_0_4"/>
<dbReference type="KEGG" id="rme:Rmet_5894"/>
<dbReference type="InterPro" id="IPR005064">
    <property type="entry name" value="BUG"/>
</dbReference>
<dbReference type="EMBL" id="CP000353">
    <property type="protein sequence ID" value="ABF12753.1"/>
    <property type="molecule type" value="Genomic_DNA"/>
</dbReference>
<keyword evidence="3" id="KW-1185">Reference proteome</keyword>
<dbReference type="Pfam" id="PF03401">
    <property type="entry name" value="TctC"/>
    <property type="match status" value="1"/>
</dbReference>
<dbReference type="InterPro" id="IPR042100">
    <property type="entry name" value="Bug_dom1"/>
</dbReference>
<dbReference type="PANTHER" id="PTHR42928:SF5">
    <property type="entry name" value="BLR1237 PROTEIN"/>
    <property type="match status" value="1"/>
</dbReference>
<organism evidence="2 3">
    <name type="scientific">Cupriavidus metallidurans (strain ATCC 43123 / DSM 2839 / NBRC 102507 / CH34)</name>
    <name type="common">Ralstonia metallidurans</name>
    <dbReference type="NCBI Taxonomy" id="266264"/>
    <lineage>
        <taxon>Bacteria</taxon>
        <taxon>Pseudomonadati</taxon>
        <taxon>Pseudomonadota</taxon>
        <taxon>Betaproteobacteria</taxon>
        <taxon>Burkholderiales</taxon>
        <taxon>Burkholderiaceae</taxon>
        <taxon>Cupriavidus</taxon>
    </lineage>
</organism>
<dbReference type="SUPFAM" id="SSF53850">
    <property type="entry name" value="Periplasmic binding protein-like II"/>
    <property type="match status" value="1"/>
</dbReference>
<evidence type="ECO:0000313" key="2">
    <source>
        <dbReference type="EMBL" id="ABF12753.1"/>
    </source>
</evidence>
<protein>
    <submittedName>
        <fullName evidence="2">Extra-cytoplasmic solute receptor protein</fullName>
    </submittedName>
</protein>
<name>Q1LAS3_CUPMC</name>
<dbReference type="Proteomes" id="UP000002429">
    <property type="component" value="Plasmid megaplasmid"/>
</dbReference>
<gene>
    <name evidence="2" type="primary">bug</name>
    <name evidence="2" type="ordered locus">Rmet_5894</name>
</gene>
<dbReference type="Gene3D" id="3.40.190.150">
    <property type="entry name" value="Bordetella uptake gene, domain 1"/>
    <property type="match status" value="1"/>
</dbReference>